<sequence>MMSFHRSGGFVHRCVSAVAESCSPWRWDEVSSDTAPERVWSAVRLPFLEQALAKVNTSDPDVTSAIIRHFSNIPKLKAESSYHKDAEPYSSTRIEILSSSNKKCDDTRLYNHLLRPPMFNDFNTRVSHVGGFVSSHQVVSCSVSLSESTYLLSSVD</sequence>
<proteinExistence type="predicted"/>
<organism evidence="1 2">
    <name type="scientific">Anisodus tanguticus</name>
    <dbReference type="NCBI Taxonomy" id="243964"/>
    <lineage>
        <taxon>Eukaryota</taxon>
        <taxon>Viridiplantae</taxon>
        <taxon>Streptophyta</taxon>
        <taxon>Embryophyta</taxon>
        <taxon>Tracheophyta</taxon>
        <taxon>Spermatophyta</taxon>
        <taxon>Magnoliopsida</taxon>
        <taxon>eudicotyledons</taxon>
        <taxon>Gunneridae</taxon>
        <taxon>Pentapetalae</taxon>
        <taxon>asterids</taxon>
        <taxon>lamiids</taxon>
        <taxon>Solanales</taxon>
        <taxon>Solanaceae</taxon>
        <taxon>Solanoideae</taxon>
        <taxon>Hyoscyameae</taxon>
        <taxon>Anisodus</taxon>
    </lineage>
</organism>
<name>A0AAE1SLT7_9SOLA</name>
<evidence type="ECO:0000313" key="2">
    <source>
        <dbReference type="Proteomes" id="UP001291623"/>
    </source>
</evidence>
<comment type="caution">
    <text evidence="1">The sequence shown here is derived from an EMBL/GenBank/DDBJ whole genome shotgun (WGS) entry which is preliminary data.</text>
</comment>
<protein>
    <submittedName>
        <fullName evidence="1">Uncharacterized protein</fullName>
    </submittedName>
</protein>
<dbReference type="Proteomes" id="UP001291623">
    <property type="component" value="Unassembled WGS sequence"/>
</dbReference>
<dbReference type="EMBL" id="JAVYJV010000004">
    <property type="protein sequence ID" value="KAK4372300.1"/>
    <property type="molecule type" value="Genomic_DNA"/>
</dbReference>
<reference evidence="1" key="1">
    <citation type="submission" date="2023-12" db="EMBL/GenBank/DDBJ databases">
        <title>Genome assembly of Anisodus tanguticus.</title>
        <authorList>
            <person name="Wang Y.-J."/>
        </authorList>
    </citation>
    <scope>NUCLEOTIDE SEQUENCE</scope>
    <source>
        <strain evidence="1">KB-2021</strain>
        <tissue evidence="1">Leaf</tissue>
    </source>
</reference>
<gene>
    <name evidence="1" type="ORF">RND71_007684</name>
</gene>
<dbReference type="AlphaFoldDB" id="A0AAE1SLT7"/>
<evidence type="ECO:0000313" key="1">
    <source>
        <dbReference type="EMBL" id="KAK4372300.1"/>
    </source>
</evidence>
<accession>A0AAE1SLT7</accession>
<keyword evidence="2" id="KW-1185">Reference proteome</keyword>